<dbReference type="InterPro" id="IPR036097">
    <property type="entry name" value="HisK_dim/P_sf"/>
</dbReference>
<gene>
    <name evidence="16" type="ORF">B6S08_03935</name>
</gene>
<dbReference type="Proteomes" id="UP000242757">
    <property type="component" value="Unassembled WGS sequence"/>
</dbReference>
<dbReference type="CDD" id="cd16922">
    <property type="entry name" value="HATPase_EvgS-ArcB-TorS-like"/>
    <property type="match status" value="1"/>
</dbReference>
<dbReference type="CDD" id="cd17546">
    <property type="entry name" value="REC_hyHK_CKI1_RcsC-like"/>
    <property type="match status" value="1"/>
</dbReference>
<dbReference type="SUPFAM" id="SSF55874">
    <property type="entry name" value="ATPase domain of HSP90 chaperone/DNA topoisomerase II/histidine kinase"/>
    <property type="match status" value="1"/>
</dbReference>
<keyword evidence="11 13" id="KW-0472">Membrane</keyword>
<dbReference type="SMART" id="SM00387">
    <property type="entry name" value="HATPase_c"/>
    <property type="match status" value="1"/>
</dbReference>
<comment type="caution">
    <text evidence="16">The sequence shown here is derived from an EMBL/GenBank/DDBJ whole genome shotgun (WGS) entry which is preliminary data.</text>
</comment>
<dbReference type="InterPro" id="IPR003594">
    <property type="entry name" value="HATPase_dom"/>
</dbReference>
<dbReference type="OrthoDB" id="9810730at2"/>
<dbReference type="InterPro" id="IPR001789">
    <property type="entry name" value="Sig_transdc_resp-reg_receiver"/>
</dbReference>
<evidence type="ECO:0000256" key="4">
    <source>
        <dbReference type="ARBA" id="ARBA00022553"/>
    </source>
</evidence>
<keyword evidence="5" id="KW-0808">Transferase</keyword>
<evidence type="ECO:0000313" key="16">
    <source>
        <dbReference type="EMBL" id="OXY83767.1"/>
    </source>
</evidence>
<dbReference type="PANTHER" id="PTHR45339:SF5">
    <property type="entry name" value="HISTIDINE KINASE"/>
    <property type="match status" value="1"/>
</dbReference>
<feature type="transmembrane region" description="Helical" evidence="13">
    <location>
        <begin position="227"/>
        <end position="248"/>
    </location>
</feature>
<dbReference type="Pfam" id="PF00072">
    <property type="entry name" value="Response_reg"/>
    <property type="match status" value="2"/>
</dbReference>
<dbReference type="Gene3D" id="1.10.287.130">
    <property type="match status" value="1"/>
</dbReference>
<evidence type="ECO:0000256" key="8">
    <source>
        <dbReference type="ARBA" id="ARBA00022777"/>
    </source>
</evidence>
<feature type="modified residue" description="4-aspartylphosphate" evidence="12">
    <location>
        <position position="559"/>
    </location>
</feature>
<proteinExistence type="predicted"/>
<sequence length="878" mass="98011">MTGAFTLDARKRRWLMLPAILLLLLIINHGHQLFRQYQDGRQLLRHAEPIVDELYHIHHQVMMPDAEGAVLLDDKVRRLSLMLARFQYHVRESGLTMAEGDRRPDAYLKTLQGLQQAELHARHSLESFANQAELRLKAGDNAALKQLLQHSRVYLYTTNPLFVRELEWDARGLEMAGDDLLQAHGIYTANLRRLIAMRHKFADTDIADFYDWISWWHQRTEQSRDRLLALVMLLLLGLFGAGVGLLYVNNRRLRQASDTARALAQAKTDFLANMSHEIRTPMNAITGFVSLLQQTPLDARQSDYVAKIRMSSDNLLLLINDILDLTRVEAGKLQLEDIDFDLNEQLERLSGLFADMSEQKQLEVIIDKAPDVPDRLRGDPLRLGQILVNLVNNALKFTERGEVVVRIASGNQGNELRFEVSDTGIGIMPELQQQLFQSFTQVDASTTRKYGGSGLGLSICRHLVELMHGTIAVSSQPGRGSTFTVVLPLRPAGEAVALPEPALAPGLGVLVVEDNPLAAEVMGKMLRRAGMVVHLAHNTEMARELLQKRGGDLRLALIDCCLGRDNGLDVARFIRQHPQLDDLNIIVVSAFGRERPAAQMKQLGIKHYLPKPVTWSRLSASLAAVLTPPPSSARAASPVDNDLEYYRRRLAGCRVLLAEDNRLNQQLVVEFLTRVEVSVSLADNGRQAVEQASRHRFDAILMDLQMPILDGLEATRQIRKLLRHHDVPIIALTASAMRSDRESSLDSGMNGYLSKPLNRLDLYQALSRYCGGQPGSDDHVDAMAADNDGGPARDGMLAERCGDQLWLLQAAQAEADWAEATRLLQELIRYATAAGESSLAGLAEAALVWPERGQPLPHAELSLLQQRLNRALEQDDGR</sequence>
<evidence type="ECO:0000256" key="9">
    <source>
        <dbReference type="ARBA" id="ARBA00022840"/>
    </source>
</evidence>
<keyword evidence="4 12" id="KW-0597">Phosphoprotein</keyword>
<accession>A0A233RK48</accession>
<dbReference type="InterPro" id="IPR036890">
    <property type="entry name" value="HATPase_C_sf"/>
</dbReference>
<evidence type="ECO:0000256" key="11">
    <source>
        <dbReference type="ARBA" id="ARBA00023136"/>
    </source>
</evidence>
<evidence type="ECO:0000256" key="12">
    <source>
        <dbReference type="PROSITE-ProRule" id="PRU00169"/>
    </source>
</evidence>
<dbReference type="Pfam" id="PF00512">
    <property type="entry name" value="HisKA"/>
    <property type="match status" value="1"/>
</dbReference>
<dbReference type="FunFam" id="3.30.565.10:FF:000078">
    <property type="entry name" value="Two-component sensor histidine kinase"/>
    <property type="match status" value="1"/>
</dbReference>
<evidence type="ECO:0000313" key="17">
    <source>
        <dbReference type="Proteomes" id="UP000242757"/>
    </source>
</evidence>
<evidence type="ECO:0000256" key="10">
    <source>
        <dbReference type="ARBA" id="ARBA00022989"/>
    </source>
</evidence>
<organism evidence="16 17">
    <name type="scientific">Oceanimonas doudoroffii</name>
    <dbReference type="NCBI Taxonomy" id="84158"/>
    <lineage>
        <taxon>Bacteria</taxon>
        <taxon>Pseudomonadati</taxon>
        <taxon>Pseudomonadota</taxon>
        <taxon>Gammaproteobacteria</taxon>
        <taxon>Aeromonadales</taxon>
        <taxon>Aeromonadaceae</taxon>
        <taxon>Oceanimonas</taxon>
    </lineage>
</organism>
<keyword evidence="8 16" id="KW-0418">Kinase</keyword>
<evidence type="ECO:0000256" key="6">
    <source>
        <dbReference type="ARBA" id="ARBA00022692"/>
    </source>
</evidence>
<dbReference type="GO" id="GO:0005524">
    <property type="term" value="F:ATP binding"/>
    <property type="evidence" value="ECO:0007669"/>
    <property type="project" value="UniProtKB-KW"/>
</dbReference>
<evidence type="ECO:0000256" key="2">
    <source>
        <dbReference type="ARBA" id="ARBA00004370"/>
    </source>
</evidence>
<keyword evidence="6 13" id="KW-0812">Transmembrane</keyword>
<dbReference type="SUPFAM" id="SSF52172">
    <property type="entry name" value="CheY-like"/>
    <property type="match status" value="2"/>
</dbReference>
<dbReference type="SUPFAM" id="SSF47384">
    <property type="entry name" value="Homodimeric domain of signal transducing histidine kinase"/>
    <property type="match status" value="1"/>
</dbReference>
<dbReference type="CDD" id="cd00082">
    <property type="entry name" value="HisKA"/>
    <property type="match status" value="1"/>
</dbReference>
<reference evidence="16 17" key="1">
    <citation type="submission" date="2017-08" db="EMBL/GenBank/DDBJ databases">
        <title>A Genome Sequence of Oceanimonas doudoroffii ATCC 27123T.</title>
        <authorList>
            <person name="Brennan M.A."/>
            <person name="Maclea K.S."/>
            <person name="Mcclelland W.D."/>
            <person name="Trachtenberg A.M."/>
        </authorList>
    </citation>
    <scope>NUCLEOTIDE SEQUENCE [LARGE SCALE GENOMIC DNA]</scope>
    <source>
        <strain evidence="16 17">ATCC 27123</strain>
    </source>
</reference>
<keyword evidence="9" id="KW-0067">ATP-binding</keyword>
<feature type="domain" description="Response regulatory" evidence="15">
    <location>
        <begin position="654"/>
        <end position="770"/>
    </location>
</feature>
<feature type="domain" description="Histidine kinase" evidence="14">
    <location>
        <begin position="273"/>
        <end position="491"/>
    </location>
</feature>
<dbReference type="Pfam" id="PF02518">
    <property type="entry name" value="HATPase_c"/>
    <property type="match status" value="1"/>
</dbReference>
<comment type="subcellular location">
    <subcellularLocation>
        <location evidence="2">Membrane</location>
    </subcellularLocation>
</comment>
<dbReference type="PANTHER" id="PTHR45339">
    <property type="entry name" value="HYBRID SIGNAL TRANSDUCTION HISTIDINE KINASE J"/>
    <property type="match status" value="1"/>
</dbReference>
<dbReference type="Gene3D" id="3.40.50.2300">
    <property type="match status" value="2"/>
</dbReference>
<keyword evidence="10 13" id="KW-1133">Transmembrane helix</keyword>
<dbReference type="PRINTS" id="PR00344">
    <property type="entry name" value="BCTRLSENSOR"/>
</dbReference>
<evidence type="ECO:0000256" key="5">
    <source>
        <dbReference type="ARBA" id="ARBA00022679"/>
    </source>
</evidence>
<dbReference type="FunFam" id="1.10.287.130:FF:000004">
    <property type="entry name" value="Ethylene receptor 1"/>
    <property type="match status" value="1"/>
</dbReference>
<feature type="domain" description="Response regulatory" evidence="15">
    <location>
        <begin position="508"/>
        <end position="626"/>
    </location>
</feature>
<dbReference type="GO" id="GO:0016020">
    <property type="term" value="C:membrane"/>
    <property type="evidence" value="ECO:0007669"/>
    <property type="project" value="UniProtKB-SubCell"/>
</dbReference>
<feature type="modified residue" description="4-aspartylphosphate" evidence="12">
    <location>
        <position position="703"/>
    </location>
</feature>
<evidence type="ECO:0000256" key="7">
    <source>
        <dbReference type="ARBA" id="ARBA00022741"/>
    </source>
</evidence>
<dbReference type="EC" id="2.7.13.3" evidence="3"/>
<protein>
    <recommendedName>
        <fullName evidence="3">histidine kinase</fullName>
        <ecNumber evidence="3">2.7.13.3</ecNumber>
    </recommendedName>
</protein>
<evidence type="ECO:0000256" key="3">
    <source>
        <dbReference type="ARBA" id="ARBA00012438"/>
    </source>
</evidence>
<evidence type="ECO:0000259" key="14">
    <source>
        <dbReference type="PROSITE" id="PS50109"/>
    </source>
</evidence>
<comment type="catalytic activity">
    <reaction evidence="1">
        <text>ATP + protein L-histidine = ADP + protein N-phospho-L-histidine.</text>
        <dbReference type="EC" id="2.7.13.3"/>
    </reaction>
</comment>
<keyword evidence="7" id="KW-0547">Nucleotide-binding</keyword>
<dbReference type="InterPro" id="IPR004358">
    <property type="entry name" value="Sig_transdc_His_kin-like_C"/>
</dbReference>
<dbReference type="InterPro" id="IPR011006">
    <property type="entry name" value="CheY-like_superfamily"/>
</dbReference>
<dbReference type="AlphaFoldDB" id="A0A233RK48"/>
<dbReference type="SMART" id="SM00448">
    <property type="entry name" value="REC"/>
    <property type="match status" value="2"/>
</dbReference>
<dbReference type="SMART" id="SM00388">
    <property type="entry name" value="HisKA"/>
    <property type="match status" value="1"/>
</dbReference>
<dbReference type="PROSITE" id="PS50109">
    <property type="entry name" value="HIS_KIN"/>
    <property type="match status" value="1"/>
</dbReference>
<keyword evidence="17" id="KW-1185">Reference proteome</keyword>
<dbReference type="PROSITE" id="PS50110">
    <property type="entry name" value="RESPONSE_REGULATORY"/>
    <property type="match status" value="2"/>
</dbReference>
<name>A0A233RK48_9GAMM</name>
<evidence type="ECO:0000259" key="15">
    <source>
        <dbReference type="PROSITE" id="PS50110"/>
    </source>
</evidence>
<evidence type="ECO:0000256" key="1">
    <source>
        <dbReference type="ARBA" id="ARBA00000085"/>
    </source>
</evidence>
<dbReference type="CDD" id="cd00156">
    <property type="entry name" value="REC"/>
    <property type="match status" value="1"/>
</dbReference>
<evidence type="ECO:0000256" key="13">
    <source>
        <dbReference type="SAM" id="Phobius"/>
    </source>
</evidence>
<dbReference type="GO" id="GO:0000155">
    <property type="term" value="F:phosphorelay sensor kinase activity"/>
    <property type="evidence" value="ECO:0007669"/>
    <property type="project" value="InterPro"/>
</dbReference>
<dbReference type="InterPro" id="IPR005467">
    <property type="entry name" value="His_kinase_dom"/>
</dbReference>
<dbReference type="InterPro" id="IPR003661">
    <property type="entry name" value="HisK_dim/P_dom"/>
</dbReference>
<dbReference type="Gene3D" id="3.30.565.10">
    <property type="entry name" value="Histidine kinase-like ATPase, C-terminal domain"/>
    <property type="match status" value="1"/>
</dbReference>
<dbReference type="EMBL" id="NBIM01000001">
    <property type="protein sequence ID" value="OXY83767.1"/>
    <property type="molecule type" value="Genomic_DNA"/>
</dbReference>